<evidence type="ECO:0000256" key="10">
    <source>
        <dbReference type="SAM" id="Phobius"/>
    </source>
</evidence>
<keyword evidence="6 10" id="KW-0812">Transmembrane</keyword>
<dbReference type="HOGENOM" id="CLU_013016_3_0_9"/>
<dbReference type="KEGG" id="sca:SCA_0381"/>
<evidence type="ECO:0000256" key="6">
    <source>
        <dbReference type="ARBA" id="ARBA00022692"/>
    </source>
</evidence>
<proteinExistence type="inferred from homology"/>
<gene>
    <name evidence="11" type="primary">sstA</name>
    <name evidence="11" type="ordered locus">Sca_0381</name>
</gene>
<dbReference type="FunFam" id="1.10.3470.10:FF:000004">
    <property type="entry name" value="Iron compound ABC transporter, permease"/>
    <property type="match status" value="1"/>
</dbReference>
<dbReference type="EMBL" id="AM295250">
    <property type="protein sequence ID" value="CAL27295.1"/>
    <property type="molecule type" value="Genomic_DNA"/>
</dbReference>
<keyword evidence="12" id="KW-1185">Reference proteome</keyword>
<feature type="transmembrane region" description="Helical" evidence="10">
    <location>
        <begin position="297"/>
        <end position="316"/>
    </location>
</feature>
<keyword evidence="3" id="KW-0813">Transport</keyword>
<feature type="transmembrane region" description="Helical" evidence="10">
    <location>
        <begin position="225"/>
        <end position="258"/>
    </location>
</feature>
<feature type="transmembrane region" description="Helical" evidence="10">
    <location>
        <begin position="187"/>
        <end position="205"/>
    </location>
</feature>
<keyword evidence="5" id="KW-0406">Ion transport</keyword>
<dbReference type="GO" id="GO:0005886">
    <property type="term" value="C:plasma membrane"/>
    <property type="evidence" value="ECO:0007669"/>
    <property type="project" value="UniProtKB-SubCell"/>
</dbReference>
<feature type="transmembrane region" description="Helical" evidence="10">
    <location>
        <begin position="52"/>
        <end position="73"/>
    </location>
</feature>
<comment type="similarity">
    <text evidence="2">Belongs to the binding-protein-dependent transport system permease family. FecCD subfamily.</text>
</comment>
<dbReference type="Proteomes" id="UP000000444">
    <property type="component" value="Chromosome"/>
</dbReference>
<comment type="subcellular location">
    <subcellularLocation>
        <location evidence="1">Cell membrane</location>
        <topology evidence="1">Multi-pass membrane protein</topology>
    </subcellularLocation>
</comment>
<keyword evidence="5" id="KW-0410">Iron transport</keyword>
<keyword evidence="8" id="KW-0408">Iron</keyword>
<protein>
    <submittedName>
        <fullName evidence="11">Homolog of FecCD transport family protein SstA</fullName>
    </submittedName>
</protein>
<feature type="transmembrane region" description="Helical" evidence="10">
    <location>
        <begin position="94"/>
        <end position="127"/>
    </location>
</feature>
<dbReference type="GO" id="GO:0033214">
    <property type="term" value="P:siderophore-iron import into cell"/>
    <property type="evidence" value="ECO:0007669"/>
    <property type="project" value="TreeGrafter"/>
</dbReference>
<evidence type="ECO:0000256" key="7">
    <source>
        <dbReference type="ARBA" id="ARBA00022989"/>
    </source>
</evidence>
<keyword evidence="9 10" id="KW-0472">Membrane</keyword>
<evidence type="ECO:0000256" key="5">
    <source>
        <dbReference type="ARBA" id="ARBA00022496"/>
    </source>
</evidence>
<accession>B9DK31</accession>
<dbReference type="InterPro" id="IPR000522">
    <property type="entry name" value="ABC_transptr_permease_BtuC"/>
</dbReference>
<keyword evidence="4" id="KW-1003">Cell membrane</keyword>
<evidence type="ECO:0000313" key="12">
    <source>
        <dbReference type="Proteomes" id="UP000000444"/>
    </source>
</evidence>
<dbReference type="Gene3D" id="1.10.3470.10">
    <property type="entry name" value="ABC transporter involved in vitamin B12 uptake, BtuC"/>
    <property type="match status" value="1"/>
</dbReference>
<dbReference type="InterPro" id="IPR037294">
    <property type="entry name" value="ABC_BtuC-like"/>
</dbReference>
<keyword evidence="7 10" id="KW-1133">Transmembrane helix</keyword>
<dbReference type="PANTHER" id="PTHR30472:SF27">
    <property type="entry name" value="PETROBACTIN IMPORT SYSTEM PERMEASE PROTEIN YCLN"/>
    <property type="match status" value="1"/>
</dbReference>
<dbReference type="CDD" id="cd06550">
    <property type="entry name" value="TM_ABC_iron-siderophores_like"/>
    <property type="match status" value="1"/>
</dbReference>
<organism evidence="11 12">
    <name type="scientific">Staphylococcus carnosus (strain TM300)</name>
    <dbReference type="NCBI Taxonomy" id="396513"/>
    <lineage>
        <taxon>Bacteria</taxon>
        <taxon>Bacillati</taxon>
        <taxon>Bacillota</taxon>
        <taxon>Bacilli</taxon>
        <taxon>Bacillales</taxon>
        <taxon>Staphylococcaceae</taxon>
        <taxon>Staphylococcus</taxon>
    </lineage>
</organism>
<feature type="transmembrane region" description="Helical" evidence="10">
    <location>
        <begin position="139"/>
        <end position="161"/>
    </location>
</feature>
<dbReference type="PANTHER" id="PTHR30472">
    <property type="entry name" value="FERRIC ENTEROBACTIN TRANSPORT SYSTEM PERMEASE PROTEIN"/>
    <property type="match status" value="1"/>
</dbReference>
<dbReference type="SUPFAM" id="SSF81345">
    <property type="entry name" value="ABC transporter involved in vitamin B12 uptake, BtuC"/>
    <property type="match status" value="1"/>
</dbReference>
<evidence type="ECO:0000256" key="3">
    <source>
        <dbReference type="ARBA" id="ARBA00022448"/>
    </source>
</evidence>
<dbReference type="AlphaFoldDB" id="B9DK31"/>
<dbReference type="Pfam" id="PF01032">
    <property type="entry name" value="FecCD"/>
    <property type="match status" value="1"/>
</dbReference>
<dbReference type="GO" id="GO:0022857">
    <property type="term" value="F:transmembrane transporter activity"/>
    <property type="evidence" value="ECO:0007669"/>
    <property type="project" value="InterPro"/>
</dbReference>
<feature type="transmembrane region" description="Helical" evidence="10">
    <location>
        <begin position="12"/>
        <end position="32"/>
    </location>
</feature>
<feature type="transmembrane region" description="Helical" evidence="10">
    <location>
        <begin position="270"/>
        <end position="291"/>
    </location>
</feature>
<evidence type="ECO:0000256" key="2">
    <source>
        <dbReference type="ARBA" id="ARBA00007935"/>
    </source>
</evidence>
<evidence type="ECO:0000256" key="1">
    <source>
        <dbReference type="ARBA" id="ARBA00004651"/>
    </source>
</evidence>
<sequence length="324" mass="35837">MIIRQLMRGPVLFFIFIVLSILSLFIGVSQLGLSDIFHLSAEQRNILFSSRIPRTVSIIISGSSLALAGLIMQQMMQNKFVSPTTAGTMEWAKLGILIALVFFPHAHILIKLLFAMLLSIAGTFFFMKLIQIIRFKDVIFVPLLGIMIGGIISSLTTFIALRTNAVQSIGNWLNGNFAIITSGRYEILYLSIPLLIVTYTFANYFTIAGMGKDFSHNLGVNYERIMMFGLTITATMTALVVVTVGALPFLGLIVPNIVSIYRGDHLKHALPHTVLLGAIFVLFSDILGRLIVYPYEINIGLTLGVFGTFIFLAMLLKGSRNYES</sequence>
<evidence type="ECO:0000256" key="8">
    <source>
        <dbReference type="ARBA" id="ARBA00023004"/>
    </source>
</evidence>
<evidence type="ECO:0000256" key="9">
    <source>
        <dbReference type="ARBA" id="ARBA00023136"/>
    </source>
</evidence>
<reference evidence="11 12" key="1">
    <citation type="journal article" date="2009" name="Appl. Environ. Microbiol.">
        <title>Genome analysis of the meat starter culture bacterium Staphylococcus carnosus TM300.</title>
        <authorList>
            <person name="Rosenstein R."/>
            <person name="Nerz C."/>
            <person name="Biswas L."/>
            <person name="Resch A."/>
            <person name="Raddatz G."/>
            <person name="Schuster S.C."/>
            <person name="Goetz F."/>
        </authorList>
    </citation>
    <scope>NUCLEOTIDE SEQUENCE [LARGE SCALE GENOMIC DNA]</scope>
    <source>
        <strain evidence="11 12">TM300</strain>
    </source>
</reference>
<evidence type="ECO:0000313" key="11">
    <source>
        <dbReference type="EMBL" id="CAL27295.1"/>
    </source>
</evidence>
<evidence type="ECO:0000256" key="4">
    <source>
        <dbReference type="ARBA" id="ARBA00022475"/>
    </source>
</evidence>
<name>B9DK31_STACT</name>
<dbReference type="eggNOG" id="COG4606">
    <property type="taxonomic scope" value="Bacteria"/>
</dbReference>